<evidence type="ECO:0000256" key="1">
    <source>
        <dbReference type="SAM" id="SignalP"/>
    </source>
</evidence>
<reference evidence="3" key="1">
    <citation type="journal article" date="2016" name="Nat. Biotechnol.">
        <title>Sequencing wild and cultivated cassava and related species reveals extensive interspecific hybridization and genetic diversity.</title>
        <authorList>
            <person name="Bredeson J.V."/>
            <person name="Lyons J.B."/>
            <person name="Prochnik S.E."/>
            <person name="Wu G.A."/>
            <person name="Ha C.M."/>
            <person name="Edsinger-Gonzales E."/>
            <person name="Grimwood J."/>
            <person name="Schmutz J."/>
            <person name="Rabbi I.Y."/>
            <person name="Egesi C."/>
            <person name="Nauluvula P."/>
            <person name="Lebot V."/>
            <person name="Ndunguru J."/>
            <person name="Mkamilo G."/>
            <person name="Bart R.S."/>
            <person name="Setter T.L."/>
            <person name="Gleadow R.M."/>
            <person name="Kulakow P."/>
            <person name="Ferguson M.E."/>
            <person name="Rounsley S."/>
            <person name="Rokhsar D.S."/>
        </authorList>
    </citation>
    <scope>NUCLEOTIDE SEQUENCE [LARGE SCALE GENOMIC DNA]</scope>
    <source>
        <strain evidence="3">cv. AM560-2</strain>
    </source>
</reference>
<proteinExistence type="predicted"/>
<dbReference type="OMA" id="CIDRCAI"/>
<dbReference type="PANTHER" id="PTHR36312">
    <property type="entry name" value="THIONIN-LIKE PROTEIN 1"/>
    <property type="match status" value="1"/>
</dbReference>
<keyword evidence="1" id="KW-0732">Signal</keyword>
<keyword evidence="3" id="KW-1185">Reference proteome</keyword>
<organism evidence="2 3">
    <name type="scientific">Manihot esculenta</name>
    <name type="common">Cassava</name>
    <name type="synonym">Jatropha manihot</name>
    <dbReference type="NCBI Taxonomy" id="3983"/>
    <lineage>
        <taxon>Eukaryota</taxon>
        <taxon>Viridiplantae</taxon>
        <taxon>Streptophyta</taxon>
        <taxon>Embryophyta</taxon>
        <taxon>Tracheophyta</taxon>
        <taxon>Spermatophyta</taxon>
        <taxon>Magnoliopsida</taxon>
        <taxon>eudicotyledons</taxon>
        <taxon>Gunneridae</taxon>
        <taxon>Pentapetalae</taxon>
        <taxon>rosids</taxon>
        <taxon>fabids</taxon>
        <taxon>Malpighiales</taxon>
        <taxon>Euphorbiaceae</taxon>
        <taxon>Crotonoideae</taxon>
        <taxon>Manihoteae</taxon>
        <taxon>Manihot</taxon>
    </lineage>
</organism>
<protein>
    <recommendedName>
        <fullName evidence="4">Thionin-like protein 2</fullName>
    </recommendedName>
</protein>
<gene>
    <name evidence="2" type="ORF">MANES_04G122200v8</name>
</gene>
<accession>A0A2C9W381</accession>
<comment type="caution">
    <text evidence="2">The sequence shown here is derived from an EMBL/GenBank/DDBJ whole genome shotgun (WGS) entry which is preliminary data.</text>
</comment>
<dbReference type="InterPro" id="IPR038975">
    <property type="entry name" value="THNL"/>
</dbReference>
<feature type="signal peptide" evidence="1">
    <location>
        <begin position="1"/>
        <end position="25"/>
    </location>
</feature>
<evidence type="ECO:0008006" key="4">
    <source>
        <dbReference type="Google" id="ProtNLM"/>
    </source>
</evidence>
<feature type="chain" id="PRO_5013016798" description="Thionin-like protein 2" evidence="1">
    <location>
        <begin position="26"/>
        <end position="116"/>
    </location>
</feature>
<dbReference type="AlphaFoldDB" id="A0A2C9W381"/>
<dbReference type="Proteomes" id="UP000091857">
    <property type="component" value="Chromosome 4"/>
</dbReference>
<name>A0A2C9W381_MANES</name>
<dbReference type="PANTHER" id="PTHR36312:SF1">
    <property type="entry name" value="OS01G0594500 PROTEIN"/>
    <property type="match status" value="1"/>
</dbReference>
<dbReference type="Gramene" id="Manes.04G122200.1.v8.1">
    <property type="protein sequence ID" value="Manes.04G122200.1.v8.1.CDS"/>
    <property type="gene ID" value="Manes.04G122200.v8.1"/>
</dbReference>
<evidence type="ECO:0000313" key="3">
    <source>
        <dbReference type="Proteomes" id="UP000091857"/>
    </source>
</evidence>
<dbReference type="EMBL" id="CM004390">
    <property type="protein sequence ID" value="OAY52919.1"/>
    <property type="molecule type" value="Genomic_DNA"/>
</dbReference>
<sequence>MEERRARSLMVIFVVLGMAVGQSTASLQTCYAGCFLKCMIIPGHSPISCGIKCLKDCIIPSSLTTSTAKEQTHYFCNFGCASSLCTNFSTKQDPGEENVAKCVDSCSTRCSKNFSP</sequence>
<evidence type="ECO:0000313" key="2">
    <source>
        <dbReference type="EMBL" id="OAY52919.1"/>
    </source>
</evidence>